<name>A0A392QR48_9FABA</name>
<sequence length="47" mass="5373">MQRDDNRCVGVSTRACYESHDVDMAEATGLREARRLVESKHLINIII</sequence>
<evidence type="ECO:0000313" key="2">
    <source>
        <dbReference type="Proteomes" id="UP000265520"/>
    </source>
</evidence>
<protein>
    <recommendedName>
        <fullName evidence="3">RNase H type-1 domain-containing protein</fullName>
    </recommendedName>
</protein>
<evidence type="ECO:0008006" key="3">
    <source>
        <dbReference type="Google" id="ProtNLM"/>
    </source>
</evidence>
<organism evidence="1 2">
    <name type="scientific">Trifolium medium</name>
    <dbReference type="NCBI Taxonomy" id="97028"/>
    <lineage>
        <taxon>Eukaryota</taxon>
        <taxon>Viridiplantae</taxon>
        <taxon>Streptophyta</taxon>
        <taxon>Embryophyta</taxon>
        <taxon>Tracheophyta</taxon>
        <taxon>Spermatophyta</taxon>
        <taxon>Magnoliopsida</taxon>
        <taxon>eudicotyledons</taxon>
        <taxon>Gunneridae</taxon>
        <taxon>Pentapetalae</taxon>
        <taxon>rosids</taxon>
        <taxon>fabids</taxon>
        <taxon>Fabales</taxon>
        <taxon>Fabaceae</taxon>
        <taxon>Papilionoideae</taxon>
        <taxon>50 kb inversion clade</taxon>
        <taxon>NPAAA clade</taxon>
        <taxon>Hologalegina</taxon>
        <taxon>IRL clade</taxon>
        <taxon>Trifolieae</taxon>
        <taxon>Trifolium</taxon>
    </lineage>
</organism>
<comment type="caution">
    <text evidence="1">The sequence shown here is derived from an EMBL/GenBank/DDBJ whole genome shotgun (WGS) entry which is preliminary data.</text>
</comment>
<dbReference type="EMBL" id="LXQA010152499">
    <property type="protein sequence ID" value="MCI26304.1"/>
    <property type="molecule type" value="Genomic_DNA"/>
</dbReference>
<proteinExistence type="predicted"/>
<dbReference type="AlphaFoldDB" id="A0A392QR48"/>
<dbReference type="Proteomes" id="UP000265520">
    <property type="component" value="Unassembled WGS sequence"/>
</dbReference>
<reference evidence="1 2" key="1">
    <citation type="journal article" date="2018" name="Front. Plant Sci.">
        <title>Red Clover (Trifolium pratense) and Zigzag Clover (T. medium) - A Picture of Genomic Similarities and Differences.</title>
        <authorList>
            <person name="Dluhosova J."/>
            <person name="Istvanek J."/>
            <person name="Nedelnik J."/>
            <person name="Repkova J."/>
        </authorList>
    </citation>
    <scope>NUCLEOTIDE SEQUENCE [LARGE SCALE GENOMIC DNA]</scope>
    <source>
        <strain evidence="2">cv. 10/8</strain>
        <tissue evidence="1">Leaf</tissue>
    </source>
</reference>
<keyword evidence="2" id="KW-1185">Reference proteome</keyword>
<evidence type="ECO:0000313" key="1">
    <source>
        <dbReference type="EMBL" id="MCI26304.1"/>
    </source>
</evidence>
<accession>A0A392QR48</accession>